<keyword evidence="3" id="KW-1185">Reference proteome</keyword>
<name>A0A1L7X960_9HELO</name>
<protein>
    <submittedName>
        <fullName evidence="2">Uncharacterized protein</fullName>
    </submittedName>
</protein>
<gene>
    <name evidence="2" type="ORF">PAC_11462</name>
</gene>
<sequence length="93" mass="10262">MLTILFGIVATITAVGAIWVARRQNARRAEPDMELGLMGPTTSNPTLSAGNPIDSEEEESPTYIGRHAEQESQAHQVIGDILELVSRHLRIRR</sequence>
<dbReference type="EMBL" id="FJOG01000018">
    <property type="protein sequence ID" value="CZR61565.1"/>
    <property type="molecule type" value="Genomic_DNA"/>
</dbReference>
<feature type="compositionally biased region" description="Polar residues" evidence="1">
    <location>
        <begin position="40"/>
        <end position="49"/>
    </location>
</feature>
<evidence type="ECO:0000313" key="3">
    <source>
        <dbReference type="Proteomes" id="UP000184330"/>
    </source>
</evidence>
<organism evidence="2 3">
    <name type="scientific">Phialocephala subalpina</name>
    <dbReference type="NCBI Taxonomy" id="576137"/>
    <lineage>
        <taxon>Eukaryota</taxon>
        <taxon>Fungi</taxon>
        <taxon>Dikarya</taxon>
        <taxon>Ascomycota</taxon>
        <taxon>Pezizomycotina</taxon>
        <taxon>Leotiomycetes</taxon>
        <taxon>Helotiales</taxon>
        <taxon>Mollisiaceae</taxon>
        <taxon>Phialocephala</taxon>
        <taxon>Phialocephala fortinii species complex</taxon>
    </lineage>
</organism>
<accession>A0A1L7X960</accession>
<feature type="region of interest" description="Disordered" evidence="1">
    <location>
        <begin position="30"/>
        <end position="64"/>
    </location>
</feature>
<dbReference type="Proteomes" id="UP000184330">
    <property type="component" value="Unassembled WGS sequence"/>
</dbReference>
<dbReference type="AlphaFoldDB" id="A0A1L7X960"/>
<evidence type="ECO:0000256" key="1">
    <source>
        <dbReference type="SAM" id="MobiDB-lite"/>
    </source>
</evidence>
<evidence type="ECO:0000313" key="2">
    <source>
        <dbReference type="EMBL" id="CZR61565.1"/>
    </source>
</evidence>
<reference evidence="2 3" key="1">
    <citation type="submission" date="2016-03" db="EMBL/GenBank/DDBJ databases">
        <authorList>
            <person name="Ploux O."/>
        </authorList>
    </citation>
    <scope>NUCLEOTIDE SEQUENCE [LARGE SCALE GENOMIC DNA]</scope>
    <source>
        <strain evidence="2 3">UAMH 11012</strain>
    </source>
</reference>
<dbReference type="OrthoDB" id="3560825at2759"/>
<proteinExistence type="predicted"/>